<dbReference type="Proteomes" id="UP000298355">
    <property type="component" value="Unassembled WGS sequence"/>
</dbReference>
<keyword evidence="3" id="KW-1185">Reference proteome</keyword>
<name>A0ABY2J5E1_9MICO</name>
<gene>
    <name evidence="2" type="ORF">E3O65_03155</name>
</gene>
<organism evidence="2 3">
    <name type="scientific">Cryobacterium breve</name>
    <dbReference type="NCBI Taxonomy" id="1259258"/>
    <lineage>
        <taxon>Bacteria</taxon>
        <taxon>Bacillati</taxon>
        <taxon>Actinomycetota</taxon>
        <taxon>Actinomycetes</taxon>
        <taxon>Micrococcales</taxon>
        <taxon>Microbacteriaceae</taxon>
        <taxon>Cryobacterium</taxon>
    </lineage>
</organism>
<comment type="caution">
    <text evidence="2">The sequence shown here is derived from an EMBL/GenBank/DDBJ whole genome shotgun (WGS) entry which is preliminary data.</text>
</comment>
<dbReference type="EMBL" id="SOGJ01000011">
    <property type="protein sequence ID" value="TFD00143.1"/>
    <property type="molecule type" value="Genomic_DNA"/>
</dbReference>
<feature type="region of interest" description="Disordered" evidence="1">
    <location>
        <begin position="305"/>
        <end position="327"/>
    </location>
</feature>
<evidence type="ECO:0000313" key="2">
    <source>
        <dbReference type="EMBL" id="TFD00143.1"/>
    </source>
</evidence>
<proteinExistence type="predicted"/>
<sequence length="327" mass="35641">MLQPLHGSLLASGEARGYCILGEELAKMIRGIGKVARHIWLVLAACVLILSPSLLDFTAVDTATESFGHTRDAVIGLIGIFITARIVDTLGKSRADARDKERFQGISTIAFRGLSQTVNDVGRMLLAPAIGADLYAGGIPGFVAADHAKNLATLRSLGIEPQIGATSGFWNHIDDRKLAADLGQLCTHQEFVGLMLRVTASARRRLQESMAEWAPVMITVPAANDELGPGWILADQLVLLAESWRSLDLELQVAPGPPPVEAIDRVQLHYFETLRQYRVWLEVLQKHANLPTKGFATSARIEEHRAGENEADSVRNEGKRAPVHIAR</sequence>
<evidence type="ECO:0000313" key="3">
    <source>
        <dbReference type="Proteomes" id="UP000298355"/>
    </source>
</evidence>
<protein>
    <submittedName>
        <fullName evidence="2">Uncharacterized protein</fullName>
    </submittedName>
</protein>
<evidence type="ECO:0000256" key="1">
    <source>
        <dbReference type="SAM" id="MobiDB-lite"/>
    </source>
</evidence>
<reference evidence="2 3" key="1">
    <citation type="submission" date="2019-03" db="EMBL/GenBank/DDBJ databases">
        <title>Genomics of glacier-inhabiting Cryobacterium strains.</title>
        <authorList>
            <person name="Liu Q."/>
            <person name="Xin Y.-H."/>
        </authorList>
    </citation>
    <scope>NUCLEOTIDE SEQUENCE [LARGE SCALE GENOMIC DNA]</scope>
    <source>
        <strain evidence="2 3">TMT4-23</strain>
    </source>
</reference>
<feature type="compositionally biased region" description="Basic and acidic residues" evidence="1">
    <location>
        <begin position="305"/>
        <end position="320"/>
    </location>
</feature>
<dbReference type="RefSeq" id="WP_134362307.1">
    <property type="nucleotide sequence ID" value="NZ_SOGJ01000011.1"/>
</dbReference>
<accession>A0ABY2J5E1</accession>